<feature type="domain" description="Bacteriophage N4 adsorption protein A C-terminal" evidence="1">
    <location>
        <begin position="391"/>
        <end position="560"/>
    </location>
</feature>
<dbReference type="Pfam" id="PF14559">
    <property type="entry name" value="TPR_19"/>
    <property type="match status" value="1"/>
</dbReference>
<proteinExistence type="predicted"/>
<dbReference type="Pfam" id="PF13283">
    <property type="entry name" value="NfrA_C"/>
    <property type="match status" value="1"/>
</dbReference>
<dbReference type="Proteomes" id="UP000494115">
    <property type="component" value="Unassembled WGS sequence"/>
</dbReference>
<protein>
    <recommendedName>
        <fullName evidence="1">Bacteriophage N4 adsorption protein A C-terminal domain-containing protein</fullName>
    </recommendedName>
</protein>
<reference evidence="2 3" key="1">
    <citation type="submission" date="2020-04" db="EMBL/GenBank/DDBJ databases">
        <authorList>
            <person name="De Canck E."/>
        </authorList>
    </citation>
    <scope>NUCLEOTIDE SEQUENCE [LARGE SCALE GENOMIC DNA]</scope>
    <source>
        <strain evidence="2 3">LMG 28138</strain>
    </source>
</reference>
<name>A0A6S7BII8_9BURK</name>
<gene>
    <name evidence="2" type="ORF">LMG28138_04997</name>
</gene>
<sequence>MKPMRAAKMGRRRPDLVTVVALAALLSLVCLNVMAQPAEKLTPDAYRLADAAYKALSMGNLPSAESYAARALAAQPDSQQLGLLLLDVYVREGKTADADTLAAKLLKQFPDSPQVLAQSGFLAQRQERNEMAWRYLSAALEKGQGQWTAEQQRSLRLAWADAALAAHRPDQATEALRPLENESDPAVQLRVSQTRLIEGDREGSLHAAELALSHASTEQDRSYAQALIDQAHSQAKLEHDDAARKTLQQAYDLLREHNDSEALDMFQRGFDAGAGNASNYADAAYAAKRTGDNPRSIALFKQSIDADDTEQIFDAQRRFGYKREVEQLERTWGFILSVPYQNYPFGAAGTVDVLQPGIEAYWQPPKIGYQDGRIFQLFVRGYGTAYDGSGGVTGGPTLQGSVGARYKPIADQNIVLTGERLVKIGNLAINDWLLRLGYSSEAGTDLLITEPSWRSWQAYAEGAYFVQEGRYIIYSELRYGHTWLLAKISDWLTVYPHLVVAGDHDNKAVHQTALGVGPGIQLRYWFRESRYRAPASWLDVTMQYRFPLTSAERARGLVVRAILWF</sequence>
<organism evidence="2 3">
    <name type="scientific">Pararobbsia alpina</name>
    <dbReference type="NCBI Taxonomy" id="621374"/>
    <lineage>
        <taxon>Bacteria</taxon>
        <taxon>Pseudomonadati</taxon>
        <taxon>Pseudomonadota</taxon>
        <taxon>Betaproteobacteria</taxon>
        <taxon>Burkholderiales</taxon>
        <taxon>Burkholderiaceae</taxon>
        <taxon>Pararobbsia</taxon>
    </lineage>
</organism>
<accession>A0A6S7BII8</accession>
<dbReference type="AlphaFoldDB" id="A0A6S7BII8"/>
<dbReference type="SUPFAM" id="SSF48452">
    <property type="entry name" value="TPR-like"/>
    <property type="match status" value="1"/>
</dbReference>
<evidence type="ECO:0000259" key="1">
    <source>
        <dbReference type="Pfam" id="PF13283"/>
    </source>
</evidence>
<keyword evidence="3" id="KW-1185">Reference proteome</keyword>
<evidence type="ECO:0000313" key="2">
    <source>
        <dbReference type="EMBL" id="CAB3801367.1"/>
    </source>
</evidence>
<evidence type="ECO:0000313" key="3">
    <source>
        <dbReference type="Proteomes" id="UP000494115"/>
    </source>
</evidence>
<dbReference type="Gene3D" id="1.25.40.10">
    <property type="entry name" value="Tetratricopeptide repeat domain"/>
    <property type="match status" value="1"/>
</dbReference>
<dbReference type="InterPro" id="IPR025137">
    <property type="entry name" value="NfrA_C"/>
</dbReference>
<dbReference type="InterPro" id="IPR011990">
    <property type="entry name" value="TPR-like_helical_dom_sf"/>
</dbReference>
<dbReference type="EMBL" id="CADIKM010000042">
    <property type="protein sequence ID" value="CAB3801367.1"/>
    <property type="molecule type" value="Genomic_DNA"/>
</dbReference>